<name>A0ABM9LX65_9MYCO</name>
<feature type="signal peptide" evidence="1">
    <location>
        <begin position="1"/>
        <end position="27"/>
    </location>
</feature>
<feature type="domain" description="PE-PPE" evidence="2">
    <location>
        <begin position="83"/>
        <end position="312"/>
    </location>
</feature>
<evidence type="ECO:0000259" key="2">
    <source>
        <dbReference type="Pfam" id="PF08237"/>
    </source>
</evidence>
<accession>A0ABM9LX65</accession>
<dbReference type="EMBL" id="OY726394">
    <property type="protein sequence ID" value="CAJ1506204.1"/>
    <property type="molecule type" value="Genomic_DNA"/>
</dbReference>
<evidence type="ECO:0000313" key="3">
    <source>
        <dbReference type="EMBL" id="CAJ1506204.1"/>
    </source>
</evidence>
<gene>
    <name evidence="3" type="ORF">MU0083_003887</name>
</gene>
<dbReference type="RefSeq" id="WP_308474528.1">
    <property type="nucleotide sequence ID" value="NZ_OY726394.1"/>
</dbReference>
<proteinExistence type="predicted"/>
<dbReference type="Pfam" id="PF08237">
    <property type="entry name" value="PE-PPE"/>
    <property type="match status" value="1"/>
</dbReference>
<sequence>MHYARNLCSAAAVAALGSVLIAPVAPAAPTPAAAAPEVSLAATESLGGGTAFIIGGSGLATPGPSYVDAVLKLYLEPLGFTGTTQVVTTPEQLYPFLGPFGGTLDESVVQGQQNLYEAIMAAYDNGDVTAENPAVVFGWSQGAIIETMLQFQLADEGIPSDLVHFVMVGDVNAPNGGMLERFLLPDISNPTLPSLGLTFSGAGASDLYPTAVYTHEYDGFADFPQYPINFLAVLNAILGIAFQHTTYLGLTEDQIADAILLPTADPDGLTDYYMIPAAGLPLLYPLLFFGNGGQALYDLLEPVTRILVNLGYGNLEHGWSQGPADVPTPLGFLPDSDTLDELLKELPQALSNAAQQGISNFFDTIFDPDDTPPAFLAQMEGFIDAISDSGLAEFLSTFPTMDDLFNTFPPHTGIPFVDVGTALLFNLPQINYEIFAGQLADGNLLDAIGLPLALDVGILPLALLGAII</sequence>
<dbReference type="Gene3D" id="3.40.50.1820">
    <property type="entry name" value="alpha/beta hydrolase"/>
    <property type="match status" value="1"/>
</dbReference>
<dbReference type="InterPro" id="IPR029058">
    <property type="entry name" value="AB_hydrolase_fold"/>
</dbReference>
<evidence type="ECO:0000256" key="1">
    <source>
        <dbReference type="SAM" id="SignalP"/>
    </source>
</evidence>
<evidence type="ECO:0000313" key="4">
    <source>
        <dbReference type="Proteomes" id="UP001190336"/>
    </source>
</evidence>
<reference evidence="3 4" key="1">
    <citation type="submission" date="2023-08" db="EMBL/GenBank/DDBJ databases">
        <authorList>
            <person name="Folkvardsen B D."/>
            <person name="Norman A."/>
        </authorList>
    </citation>
    <scope>NUCLEOTIDE SEQUENCE [LARGE SCALE GENOMIC DNA]</scope>
    <source>
        <strain evidence="3 4">Mu0083</strain>
    </source>
</reference>
<protein>
    <submittedName>
        <fullName evidence="3">PE-PPE domain-containing protein</fullName>
    </submittedName>
</protein>
<feature type="chain" id="PRO_5046298382" evidence="1">
    <location>
        <begin position="28"/>
        <end position="468"/>
    </location>
</feature>
<keyword evidence="1" id="KW-0732">Signal</keyword>
<dbReference type="InterPro" id="IPR013228">
    <property type="entry name" value="PE-PPE_C"/>
</dbReference>
<keyword evidence="4" id="KW-1185">Reference proteome</keyword>
<organism evidence="3 4">
    <name type="scientific">[Mycobacterium] kokjensenii</name>
    <dbReference type="NCBI Taxonomy" id="3064287"/>
    <lineage>
        <taxon>Bacteria</taxon>
        <taxon>Bacillati</taxon>
        <taxon>Actinomycetota</taxon>
        <taxon>Actinomycetes</taxon>
        <taxon>Mycobacteriales</taxon>
        <taxon>Mycobacteriaceae</taxon>
        <taxon>Mycolicibacter</taxon>
    </lineage>
</organism>
<dbReference type="Proteomes" id="UP001190336">
    <property type="component" value="Chromosome"/>
</dbReference>